<accession>A0ABQ7AF65</accession>
<dbReference type="EMBL" id="QGKV02002055">
    <property type="protein sequence ID" value="KAF3496275.1"/>
    <property type="molecule type" value="Genomic_DNA"/>
</dbReference>
<sequence length="127" mass="14472">MKRQSTNCQEQVAIDIIMNVPPWTNRHNQIITVDMSSRNRLEHAKAGARAPILISTSPSRVMKWQQEAEQESCAGCGKLVVRVGILACHLSRNDKRLIRAGHMSASQLILAHKEEYDDHQIEFDQKR</sequence>
<reference evidence="1 2" key="1">
    <citation type="journal article" date="2020" name="BMC Genomics">
        <title>Intraspecific diversification of the crop wild relative Brassica cretica Lam. using demographic model selection.</title>
        <authorList>
            <person name="Kioukis A."/>
            <person name="Michalopoulou V.A."/>
            <person name="Briers L."/>
            <person name="Pirintsos S."/>
            <person name="Studholme D.J."/>
            <person name="Pavlidis P."/>
            <person name="Sarris P.F."/>
        </authorList>
    </citation>
    <scope>NUCLEOTIDE SEQUENCE [LARGE SCALE GENOMIC DNA]</scope>
    <source>
        <strain evidence="2">cv. PFS-1207/04</strain>
    </source>
</reference>
<keyword evidence="2" id="KW-1185">Reference proteome</keyword>
<evidence type="ECO:0000313" key="1">
    <source>
        <dbReference type="EMBL" id="KAF3496275.1"/>
    </source>
</evidence>
<gene>
    <name evidence="1" type="ORF">DY000_02053930</name>
</gene>
<dbReference type="Proteomes" id="UP000266723">
    <property type="component" value="Unassembled WGS sequence"/>
</dbReference>
<comment type="caution">
    <text evidence="1">The sequence shown here is derived from an EMBL/GenBank/DDBJ whole genome shotgun (WGS) entry which is preliminary data.</text>
</comment>
<organism evidence="1 2">
    <name type="scientific">Brassica cretica</name>
    <name type="common">Mustard</name>
    <dbReference type="NCBI Taxonomy" id="69181"/>
    <lineage>
        <taxon>Eukaryota</taxon>
        <taxon>Viridiplantae</taxon>
        <taxon>Streptophyta</taxon>
        <taxon>Embryophyta</taxon>
        <taxon>Tracheophyta</taxon>
        <taxon>Spermatophyta</taxon>
        <taxon>Magnoliopsida</taxon>
        <taxon>eudicotyledons</taxon>
        <taxon>Gunneridae</taxon>
        <taxon>Pentapetalae</taxon>
        <taxon>rosids</taxon>
        <taxon>malvids</taxon>
        <taxon>Brassicales</taxon>
        <taxon>Brassicaceae</taxon>
        <taxon>Brassiceae</taxon>
        <taxon>Brassica</taxon>
    </lineage>
</organism>
<name>A0ABQ7AF65_BRACR</name>
<proteinExistence type="predicted"/>
<evidence type="ECO:0000313" key="2">
    <source>
        <dbReference type="Proteomes" id="UP000266723"/>
    </source>
</evidence>
<protein>
    <submittedName>
        <fullName evidence="1">Uncharacterized protein</fullName>
    </submittedName>
</protein>